<geneLocation type="plasmid" evidence="7 8">
    <name>RPME01</name>
</geneLocation>
<gene>
    <name evidence="7" type="ordered locus">Mpe_B0543</name>
</gene>
<evidence type="ECO:0000313" key="7">
    <source>
        <dbReference type="EMBL" id="ABM97313.1"/>
    </source>
</evidence>
<reference evidence="7 8" key="1">
    <citation type="journal article" date="2007" name="J. Bacteriol.">
        <title>Whole-genome analysis of the methyl tert-butyl ether-degrading beta-proteobacterium Methylibium petroleiphilum PM1.</title>
        <authorList>
            <person name="Kane S.R."/>
            <person name="Chakicherla A.Y."/>
            <person name="Chain P.S.G."/>
            <person name="Schmidt R."/>
            <person name="Shin M.W."/>
            <person name="Legler T.C."/>
            <person name="Scow K.M."/>
            <person name="Larimer F.W."/>
            <person name="Lucas S.M."/>
            <person name="Richardson P.M."/>
            <person name="Hristova K.R."/>
        </authorList>
    </citation>
    <scope>NUCLEOTIDE SEQUENCE [LARGE SCALE GENOMIC DNA]</scope>
    <source>
        <strain evidence="8">ATCC BAA-1232 / LMG 22953 / PM1</strain>
        <plasmid evidence="7 8">RPME01</plasmid>
    </source>
</reference>
<accession>A2SP24</accession>
<protein>
    <recommendedName>
        <fullName evidence="4">Cobalamin adenosyltransferase</fullName>
        <ecNumber evidence="4">2.5.1.-</ecNumber>
    </recommendedName>
</protein>
<dbReference type="PANTHER" id="PTHR12213:SF0">
    <property type="entry name" value="CORRINOID ADENOSYLTRANSFERASE MMAB"/>
    <property type="match status" value="1"/>
</dbReference>
<dbReference type="AlphaFoldDB" id="A2SP24"/>
<evidence type="ECO:0000256" key="4">
    <source>
        <dbReference type="RuleBase" id="RU366026"/>
    </source>
</evidence>
<organism evidence="7 8">
    <name type="scientific">Methylibium petroleiphilum (strain ATCC BAA-1232 / LMG 22953 / PM1)</name>
    <dbReference type="NCBI Taxonomy" id="420662"/>
    <lineage>
        <taxon>Bacteria</taxon>
        <taxon>Pseudomonadati</taxon>
        <taxon>Pseudomonadota</taxon>
        <taxon>Betaproteobacteria</taxon>
        <taxon>Burkholderiales</taxon>
        <taxon>Sphaerotilaceae</taxon>
        <taxon>Methylibium</taxon>
    </lineage>
</organism>
<dbReference type="GO" id="GO:0009236">
    <property type="term" value="P:cobalamin biosynthetic process"/>
    <property type="evidence" value="ECO:0007669"/>
    <property type="project" value="UniProtKB-UniRule"/>
</dbReference>
<dbReference type="KEGG" id="mpt:Mpe_B0543"/>
<comment type="catalytic activity">
    <reaction evidence="4">
        <text>2 cob(II)alamin + AH2 + 2 ATP = 2 adenosylcob(III)alamin + 2 triphosphate + A + 2 H(+)</text>
        <dbReference type="Rhea" id="RHEA:53304"/>
        <dbReference type="ChEBI" id="CHEBI:13193"/>
        <dbReference type="ChEBI" id="CHEBI:15378"/>
        <dbReference type="ChEBI" id="CHEBI:16304"/>
        <dbReference type="ChEBI" id="CHEBI:17499"/>
        <dbReference type="ChEBI" id="CHEBI:18036"/>
        <dbReference type="ChEBI" id="CHEBI:18408"/>
        <dbReference type="ChEBI" id="CHEBI:30616"/>
    </reaction>
</comment>
<dbReference type="InterPro" id="IPR016030">
    <property type="entry name" value="CblAdoTrfase-like"/>
</dbReference>
<dbReference type="Gene3D" id="1.20.1200.10">
    <property type="entry name" value="Cobalamin adenosyltransferase-like"/>
    <property type="match status" value="1"/>
</dbReference>
<dbReference type="EC" id="2.5.1.-" evidence="4"/>
<name>A2SP24_METPP</name>
<dbReference type="SUPFAM" id="SSF89028">
    <property type="entry name" value="Cobalamin adenosyltransferase-like"/>
    <property type="match status" value="1"/>
</dbReference>
<dbReference type="RefSeq" id="WP_011831866.1">
    <property type="nucleotide sequence ID" value="NC_008826.1"/>
</dbReference>
<comment type="similarity">
    <text evidence="4">Belongs to the Cob(I)alamin adenosyltransferase family.</text>
</comment>
<proteinExistence type="inferred from homology"/>
<feature type="region of interest" description="Disordered" evidence="5">
    <location>
        <begin position="1"/>
        <end position="25"/>
    </location>
</feature>
<evidence type="ECO:0000313" key="8">
    <source>
        <dbReference type="Proteomes" id="UP000000366"/>
    </source>
</evidence>
<evidence type="ECO:0000256" key="5">
    <source>
        <dbReference type="SAM" id="MobiDB-lite"/>
    </source>
</evidence>
<dbReference type="EMBL" id="CP000556">
    <property type="protein sequence ID" value="ABM97313.1"/>
    <property type="molecule type" value="Genomic_DNA"/>
</dbReference>
<keyword evidence="8" id="KW-1185">Reference proteome</keyword>
<dbReference type="Pfam" id="PF01923">
    <property type="entry name" value="Cob_adeno_trans"/>
    <property type="match status" value="1"/>
</dbReference>
<evidence type="ECO:0000259" key="6">
    <source>
        <dbReference type="Pfam" id="PF01923"/>
    </source>
</evidence>
<evidence type="ECO:0000256" key="3">
    <source>
        <dbReference type="ARBA" id="ARBA00022840"/>
    </source>
</evidence>
<keyword evidence="3 4" id="KW-0067">ATP-binding</keyword>
<keyword evidence="7" id="KW-0614">Plasmid</keyword>
<feature type="domain" description="Cobalamin adenosyltransferase-like" evidence="6">
    <location>
        <begin position="11"/>
        <end position="169"/>
    </location>
</feature>
<keyword evidence="2 4" id="KW-0547">Nucleotide-binding</keyword>
<sequence>MNSDGISHDPRRGDDGTTSLAGGTRVEKNSPYMQAIGVVDELNSLIGMAIASECGSDLRVVLSETQDELVALSSELSSPGSIVLTLAALQRVDKELTRWLADLPPAAGIVLPRGTMAAALCFKARATCRTLERELVGLEEADRESCADSLRLPYVNRLSDLLHALARTVNRRADAEAIVRAAGVQAGSASRSD</sequence>
<feature type="compositionally biased region" description="Basic and acidic residues" evidence="5">
    <location>
        <begin position="1"/>
        <end position="15"/>
    </location>
</feature>
<dbReference type="Proteomes" id="UP000000366">
    <property type="component" value="Plasmid RPME01"/>
</dbReference>
<dbReference type="GO" id="GO:0005524">
    <property type="term" value="F:ATP binding"/>
    <property type="evidence" value="ECO:0007669"/>
    <property type="project" value="UniProtKB-UniRule"/>
</dbReference>
<dbReference type="HOGENOM" id="CLU_083486_0_2_4"/>
<dbReference type="InterPro" id="IPR036451">
    <property type="entry name" value="CblAdoTrfase-like_sf"/>
</dbReference>
<dbReference type="PANTHER" id="PTHR12213">
    <property type="entry name" value="CORRINOID ADENOSYLTRANSFERASE"/>
    <property type="match status" value="1"/>
</dbReference>
<dbReference type="NCBIfam" id="TIGR00636">
    <property type="entry name" value="PduO_Nterm"/>
    <property type="match status" value="1"/>
</dbReference>
<keyword evidence="4" id="KW-0169">Cobalamin biosynthesis</keyword>
<evidence type="ECO:0000256" key="1">
    <source>
        <dbReference type="ARBA" id="ARBA00022679"/>
    </source>
</evidence>
<dbReference type="eggNOG" id="COG2096">
    <property type="taxonomic scope" value="Bacteria"/>
</dbReference>
<keyword evidence="1 4" id="KW-0808">Transferase</keyword>
<dbReference type="InterPro" id="IPR029499">
    <property type="entry name" value="PduO-typ"/>
</dbReference>
<dbReference type="GO" id="GO:0008817">
    <property type="term" value="F:corrinoid adenosyltransferase activity"/>
    <property type="evidence" value="ECO:0007669"/>
    <property type="project" value="TreeGrafter"/>
</dbReference>
<evidence type="ECO:0000256" key="2">
    <source>
        <dbReference type="ARBA" id="ARBA00022741"/>
    </source>
</evidence>